<feature type="compositionally biased region" description="Polar residues" evidence="1">
    <location>
        <begin position="1"/>
        <end position="15"/>
    </location>
</feature>
<proteinExistence type="predicted"/>
<feature type="compositionally biased region" description="Basic and acidic residues" evidence="1">
    <location>
        <begin position="83"/>
        <end position="96"/>
    </location>
</feature>
<evidence type="ECO:0000313" key="3">
    <source>
        <dbReference type="EMBL" id="KAK9691605.1"/>
    </source>
</evidence>
<feature type="region of interest" description="Disordered" evidence="1">
    <location>
        <begin position="1"/>
        <end position="38"/>
    </location>
</feature>
<protein>
    <submittedName>
        <fullName evidence="3">Uncharacterized protein</fullName>
    </submittedName>
</protein>
<keyword evidence="2" id="KW-1133">Transmembrane helix</keyword>
<feature type="region of interest" description="Disordered" evidence="1">
    <location>
        <begin position="83"/>
        <end position="102"/>
    </location>
</feature>
<keyword evidence="2" id="KW-0472">Membrane</keyword>
<feature type="transmembrane region" description="Helical" evidence="2">
    <location>
        <begin position="227"/>
        <end position="247"/>
    </location>
</feature>
<evidence type="ECO:0000256" key="2">
    <source>
        <dbReference type="SAM" id="Phobius"/>
    </source>
</evidence>
<keyword evidence="2" id="KW-0812">Transmembrane</keyword>
<organism evidence="3 4">
    <name type="scientific">Saponaria officinalis</name>
    <name type="common">Common soapwort</name>
    <name type="synonym">Lychnis saponaria</name>
    <dbReference type="NCBI Taxonomy" id="3572"/>
    <lineage>
        <taxon>Eukaryota</taxon>
        <taxon>Viridiplantae</taxon>
        <taxon>Streptophyta</taxon>
        <taxon>Embryophyta</taxon>
        <taxon>Tracheophyta</taxon>
        <taxon>Spermatophyta</taxon>
        <taxon>Magnoliopsida</taxon>
        <taxon>eudicotyledons</taxon>
        <taxon>Gunneridae</taxon>
        <taxon>Pentapetalae</taxon>
        <taxon>Caryophyllales</taxon>
        <taxon>Caryophyllaceae</taxon>
        <taxon>Caryophylleae</taxon>
        <taxon>Saponaria</taxon>
    </lineage>
</organism>
<gene>
    <name evidence="3" type="ORF">RND81_09G207400</name>
</gene>
<sequence length="250" mass="27190">MAENNNDSAINGVNGDSTSEFFDDTDFPPLKSPKTPATVDIDRLNTRIADLEAEKSESKSRIAELKSELEKLRVEKESELEKLRVEKNAESERSESNSKAAEAIAKRAAELEGEVARLQHDFISASNDASEANREIQKLNAEIAELKREKEAVEGKVKVMELKMEELVKKSDDSEKLISGFMQKIAEGEIEAEALTAAEENGGFSVGVRSGGDGGGDWKGLKEKLPVIGAVSAGLILVAGVICHVRYSRN</sequence>
<dbReference type="EMBL" id="JBDFQZ010000009">
    <property type="protein sequence ID" value="KAK9691605.1"/>
    <property type="molecule type" value="Genomic_DNA"/>
</dbReference>
<evidence type="ECO:0000256" key="1">
    <source>
        <dbReference type="SAM" id="MobiDB-lite"/>
    </source>
</evidence>
<name>A0AAW1IQJ3_SAPOF</name>
<accession>A0AAW1IQJ3</accession>
<keyword evidence="4" id="KW-1185">Reference proteome</keyword>
<dbReference type="AlphaFoldDB" id="A0AAW1IQJ3"/>
<dbReference type="Proteomes" id="UP001443914">
    <property type="component" value="Unassembled WGS sequence"/>
</dbReference>
<evidence type="ECO:0000313" key="4">
    <source>
        <dbReference type="Proteomes" id="UP001443914"/>
    </source>
</evidence>
<reference evidence="3" key="1">
    <citation type="submission" date="2024-03" db="EMBL/GenBank/DDBJ databases">
        <title>WGS assembly of Saponaria officinalis var. Norfolk2.</title>
        <authorList>
            <person name="Jenkins J."/>
            <person name="Shu S."/>
            <person name="Grimwood J."/>
            <person name="Barry K."/>
            <person name="Goodstein D."/>
            <person name="Schmutz J."/>
            <person name="Leebens-Mack J."/>
            <person name="Osbourn A."/>
        </authorList>
    </citation>
    <scope>NUCLEOTIDE SEQUENCE [LARGE SCALE GENOMIC DNA]</scope>
    <source>
        <strain evidence="3">JIC</strain>
    </source>
</reference>
<comment type="caution">
    <text evidence="3">The sequence shown here is derived from an EMBL/GenBank/DDBJ whole genome shotgun (WGS) entry which is preliminary data.</text>
</comment>